<evidence type="ECO:0000313" key="11">
    <source>
        <dbReference type="EMBL" id="SEP83598.1"/>
    </source>
</evidence>
<gene>
    <name evidence="11" type="ORF">SAMN05216548_101602</name>
</gene>
<dbReference type="AlphaFoldDB" id="A0A1H9B5S6"/>
<proteinExistence type="inferred from homology"/>
<evidence type="ECO:0000256" key="5">
    <source>
        <dbReference type="ARBA" id="ARBA00022692"/>
    </source>
</evidence>
<evidence type="ECO:0000259" key="10">
    <source>
        <dbReference type="Pfam" id="PF04290"/>
    </source>
</evidence>
<evidence type="ECO:0000256" key="2">
    <source>
        <dbReference type="ARBA" id="ARBA00022448"/>
    </source>
</evidence>
<name>A0A1H9B5S6_9HYPH</name>
<protein>
    <recommendedName>
        <fullName evidence="9">TRAP transporter small permease protein</fullName>
    </recommendedName>
</protein>
<feature type="transmembrane region" description="Helical" evidence="9">
    <location>
        <begin position="131"/>
        <end position="153"/>
    </location>
</feature>
<keyword evidence="2 9" id="KW-0813">Transport</keyword>
<comment type="similarity">
    <text evidence="8 9">Belongs to the TRAP transporter small permease family.</text>
</comment>
<keyword evidence="12" id="KW-1185">Reference proteome</keyword>
<evidence type="ECO:0000256" key="3">
    <source>
        <dbReference type="ARBA" id="ARBA00022475"/>
    </source>
</evidence>
<evidence type="ECO:0000256" key="6">
    <source>
        <dbReference type="ARBA" id="ARBA00022989"/>
    </source>
</evidence>
<dbReference type="GO" id="GO:0015740">
    <property type="term" value="P:C4-dicarboxylate transport"/>
    <property type="evidence" value="ECO:0007669"/>
    <property type="project" value="TreeGrafter"/>
</dbReference>
<keyword evidence="3" id="KW-1003">Cell membrane</keyword>
<keyword evidence="6 9" id="KW-1133">Transmembrane helix</keyword>
<feature type="transmembrane region" description="Helical" evidence="9">
    <location>
        <begin position="23"/>
        <end position="39"/>
    </location>
</feature>
<comment type="subunit">
    <text evidence="9">The complex comprises the extracytoplasmic solute receptor protein and the two transmembrane proteins.</text>
</comment>
<dbReference type="PANTHER" id="PTHR35011">
    <property type="entry name" value="2,3-DIKETO-L-GULONATE TRAP TRANSPORTER SMALL PERMEASE PROTEIN YIAM"/>
    <property type="match status" value="1"/>
</dbReference>
<comment type="function">
    <text evidence="9">Part of the tripartite ATP-independent periplasmic (TRAP) transport system.</text>
</comment>
<dbReference type="OrthoDB" id="5878939at2"/>
<feature type="domain" description="Tripartite ATP-independent periplasmic transporters DctQ component" evidence="10">
    <location>
        <begin position="27"/>
        <end position="152"/>
    </location>
</feature>
<dbReference type="STRING" id="1855383.SAMN05216548_101602"/>
<organism evidence="11 12">
    <name type="scientific">Faunimonas pinastri</name>
    <dbReference type="NCBI Taxonomy" id="1855383"/>
    <lineage>
        <taxon>Bacteria</taxon>
        <taxon>Pseudomonadati</taxon>
        <taxon>Pseudomonadota</taxon>
        <taxon>Alphaproteobacteria</taxon>
        <taxon>Hyphomicrobiales</taxon>
        <taxon>Afifellaceae</taxon>
        <taxon>Faunimonas</taxon>
    </lineage>
</organism>
<evidence type="ECO:0000313" key="12">
    <source>
        <dbReference type="Proteomes" id="UP000199647"/>
    </source>
</evidence>
<dbReference type="InterPro" id="IPR055348">
    <property type="entry name" value="DctQ"/>
</dbReference>
<evidence type="ECO:0000256" key="8">
    <source>
        <dbReference type="ARBA" id="ARBA00038436"/>
    </source>
</evidence>
<evidence type="ECO:0000256" key="4">
    <source>
        <dbReference type="ARBA" id="ARBA00022519"/>
    </source>
</evidence>
<dbReference type="PANTHER" id="PTHR35011:SF2">
    <property type="entry name" value="2,3-DIKETO-L-GULONATE TRAP TRANSPORTER SMALL PERMEASE PROTEIN YIAM"/>
    <property type="match status" value="1"/>
</dbReference>
<sequence>MRKVLGAVVSALSAICKAGTLLSFAVLICVVTVQVLGRVPGISAPAWTEEVARFALLYLVAFSCGLAALYGELVNVDLVTNALPAPVQLVISKIVDIIVVLFCIMIAPGAYGYVVNSVGERARSFDMPMTLVYVTIFIIPVALAVFTIARLLGFGRPMQHEEMI</sequence>
<comment type="subcellular location">
    <subcellularLocation>
        <location evidence="1 9">Cell inner membrane</location>
        <topology evidence="1 9">Multi-pass membrane protein</topology>
    </subcellularLocation>
</comment>
<evidence type="ECO:0000256" key="1">
    <source>
        <dbReference type="ARBA" id="ARBA00004429"/>
    </source>
</evidence>
<dbReference type="Pfam" id="PF04290">
    <property type="entry name" value="DctQ"/>
    <property type="match status" value="1"/>
</dbReference>
<keyword evidence="5 9" id="KW-0812">Transmembrane</keyword>
<dbReference type="RefSeq" id="WP_092495060.1">
    <property type="nucleotide sequence ID" value="NZ_FOFG01000001.1"/>
</dbReference>
<feature type="transmembrane region" description="Helical" evidence="9">
    <location>
        <begin position="51"/>
        <end position="70"/>
    </location>
</feature>
<evidence type="ECO:0000256" key="9">
    <source>
        <dbReference type="RuleBase" id="RU369079"/>
    </source>
</evidence>
<reference evidence="11 12" key="1">
    <citation type="submission" date="2016-10" db="EMBL/GenBank/DDBJ databases">
        <authorList>
            <person name="de Groot N.N."/>
        </authorList>
    </citation>
    <scope>NUCLEOTIDE SEQUENCE [LARGE SCALE GENOMIC DNA]</scope>
    <source>
        <strain evidence="11 12">A52C2</strain>
    </source>
</reference>
<dbReference type="GO" id="GO:0022857">
    <property type="term" value="F:transmembrane transporter activity"/>
    <property type="evidence" value="ECO:0007669"/>
    <property type="project" value="UniProtKB-UniRule"/>
</dbReference>
<dbReference type="GO" id="GO:0005886">
    <property type="term" value="C:plasma membrane"/>
    <property type="evidence" value="ECO:0007669"/>
    <property type="project" value="UniProtKB-SubCell"/>
</dbReference>
<keyword evidence="7 9" id="KW-0472">Membrane</keyword>
<dbReference type="EMBL" id="FOFG01000001">
    <property type="protein sequence ID" value="SEP83598.1"/>
    <property type="molecule type" value="Genomic_DNA"/>
</dbReference>
<dbReference type="InterPro" id="IPR007387">
    <property type="entry name" value="TRAP_DctQ"/>
</dbReference>
<accession>A0A1H9B5S6</accession>
<keyword evidence="4 9" id="KW-0997">Cell inner membrane</keyword>
<feature type="transmembrane region" description="Helical" evidence="9">
    <location>
        <begin position="90"/>
        <end position="111"/>
    </location>
</feature>
<evidence type="ECO:0000256" key="7">
    <source>
        <dbReference type="ARBA" id="ARBA00023136"/>
    </source>
</evidence>
<dbReference type="Proteomes" id="UP000199647">
    <property type="component" value="Unassembled WGS sequence"/>
</dbReference>